<evidence type="ECO:0000313" key="2">
    <source>
        <dbReference type="EMBL" id="RCU50563.1"/>
    </source>
</evidence>
<dbReference type="AlphaFoldDB" id="A0A368NL11"/>
<accession>A0A368NL11</accession>
<dbReference type="OrthoDB" id="499748at2"/>
<sequence>MDDRVKIRRTRLQISTAEQPETGARWHQHWASRFQRVYAPCIQQALLAQLKRLNEQSDGSDDAAVIHIPRLTLRLGDLPPEDTAEQALAGMTREIERQIYDQLQPGTDTQLYTHSNAEWLINGYLSYLQNGFFHNGADFGAISELETRLMASAGDSGDLLQRLRQHGIDDNQICRMALQHSARFIHWLVATVSPARQRYLAELESQSTTEATQLMCRLFAVWIGVREPPNSQLSAVNWRELTALSAATPVAGDITGAESTAVSPDNAFSGVSQAQLLATLAMWSKRRHGEPQANELLQQHSSSTASSDDLPPTSKQAHDPPAEASSWLVCHCGVLLLHPFLPTLFQRLGWLRSDSPERLADAHQLQALFALHYLATGQQQAEEGELVFAKFLLGMEFSEPVPHALALPPAVYSELDRLLCEVISHWSILKNTSVAGLRETFLQRSGCLMPLDEGYRLKVELRSVDLLLQQLPWTYQLIVLPWLTKPLFVEWH</sequence>
<proteinExistence type="predicted"/>
<name>A0A368NL11_9GAMM</name>
<feature type="region of interest" description="Disordered" evidence="1">
    <location>
        <begin position="291"/>
        <end position="320"/>
    </location>
</feature>
<protein>
    <submittedName>
        <fullName evidence="2">Uncharacterized protein</fullName>
    </submittedName>
</protein>
<dbReference type="RefSeq" id="WP_114338051.1">
    <property type="nucleotide sequence ID" value="NZ_QPID01000004.1"/>
</dbReference>
<dbReference type="EMBL" id="QPID01000004">
    <property type="protein sequence ID" value="RCU50563.1"/>
    <property type="molecule type" value="Genomic_DNA"/>
</dbReference>
<keyword evidence="3" id="KW-1185">Reference proteome</keyword>
<dbReference type="Pfam" id="PF19268">
    <property type="entry name" value="CIS_TMP"/>
    <property type="match status" value="1"/>
</dbReference>
<evidence type="ECO:0000313" key="3">
    <source>
        <dbReference type="Proteomes" id="UP000252558"/>
    </source>
</evidence>
<reference evidence="2 3" key="1">
    <citation type="submission" date="2018-07" db="EMBL/GenBank/DDBJ databases">
        <title>Corallincola holothuriorum sp. nov., a new facultative anaerobe isolated from sea cucumber Apostichopus japonicus.</title>
        <authorList>
            <person name="Xia H."/>
        </authorList>
    </citation>
    <scope>NUCLEOTIDE SEQUENCE [LARGE SCALE GENOMIC DNA]</scope>
    <source>
        <strain evidence="2 3">C4</strain>
    </source>
</reference>
<evidence type="ECO:0000256" key="1">
    <source>
        <dbReference type="SAM" id="MobiDB-lite"/>
    </source>
</evidence>
<feature type="compositionally biased region" description="Polar residues" evidence="1">
    <location>
        <begin position="295"/>
        <end position="307"/>
    </location>
</feature>
<dbReference type="Proteomes" id="UP000252558">
    <property type="component" value="Unassembled WGS sequence"/>
</dbReference>
<comment type="caution">
    <text evidence="2">The sequence shown here is derived from an EMBL/GenBank/DDBJ whole genome shotgun (WGS) entry which is preliminary data.</text>
</comment>
<gene>
    <name evidence="2" type="ORF">DU002_09090</name>
</gene>
<organism evidence="2 3">
    <name type="scientific">Corallincola holothuriorum</name>
    <dbReference type="NCBI Taxonomy" id="2282215"/>
    <lineage>
        <taxon>Bacteria</taxon>
        <taxon>Pseudomonadati</taxon>
        <taxon>Pseudomonadota</taxon>
        <taxon>Gammaproteobacteria</taxon>
        <taxon>Alteromonadales</taxon>
        <taxon>Psychromonadaceae</taxon>
        <taxon>Corallincola</taxon>
    </lineage>
</organism>
<dbReference type="InterPro" id="IPR045538">
    <property type="entry name" value="CIS_TMP"/>
</dbReference>